<dbReference type="Pfam" id="PF13802">
    <property type="entry name" value="Gal_mutarotas_2"/>
    <property type="match status" value="1"/>
</dbReference>
<evidence type="ECO:0000256" key="10">
    <source>
        <dbReference type="ARBA" id="ARBA00022801"/>
    </source>
</evidence>
<dbReference type="GO" id="GO:0000272">
    <property type="term" value="P:polysaccharide catabolic process"/>
    <property type="evidence" value="ECO:0007669"/>
    <property type="project" value="UniProtKB-KW"/>
</dbReference>
<evidence type="ECO:0000256" key="18">
    <source>
        <dbReference type="SAM" id="SignalP"/>
    </source>
</evidence>
<evidence type="ECO:0000256" key="14">
    <source>
        <dbReference type="ARBA" id="ARBA00023316"/>
    </source>
</evidence>
<keyword evidence="12" id="KW-0119">Carbohydrate metabolism</keyword>
<dbReference type="HOGENOM" id="CLU_000631_11_0_1"/>
<sequence>MHFKAAASLLLIAATGGAIAGRPADPKLAKCPGYKAANVRTTCAGLYADLVLAGPACDAYGKDIANLTLLIKVEDENRIHVKIEDAAQIAYQVPESVFPRPKRKPVSRKKANLQFDITEEPFSFRIFRKDGNETIFDSSAAGLVFEDQYLRLRTSLPTDTNLYGLGEHTDDFRLKTDNYHRTIFNADAPGLPQGQNLYGSHPIYIEHRPTGSHGVFLLNSGGMDVFIDKDDAAKQYLEYNVLGGVLDFYFFAGPSPIDVSRQYSDVTGLAVTIPYASLGFHNCRWGYQDAYNLAEVISNYSAAGIPLETMWADIDYMDGRKIFSVDPDRFPMKMMREIADHLHANNQHFTLMVDPATAAADYPPYHRGLDDDAFIRRNGETFHAVVWPGVTAFPDWFAPNATKFWNNEFANFFSKENGVDIDFLWIDMNEPANFCAFPCDDPVSAAKGLPPVPPPTRTPPRPLPGWSCDFQPPGTDCKRSTVELRSPAPAPEAKEIENIHARNADDTRWKGYPGRDLLNPPYAIKNVQGILSAKTIRTDLIHHNGLTQLDTHNLYGTMMSSFSREAMLARRPGKRPLVITRATFAGAGSHVSHWLGDNNSDWPHYLWSIRGMLAFASVFQVPMVGSDVCGFGSDTTEELCARWAMLGAFQPFYRNHNAEGQISQEFYRWESVTKAAKKAIDIRYRLLDYFYTAMMRQSTDGTPAINPMFYLYPTDPKTYGLDYQYFFGPAILVAPVTAEGATSVDVYLPAGTFYDYHTKERIVSKGQTITMKDQTTSDIPLFIRGGTVVPQRVKSAMTTTDLAKENFEIVIAPDENNKASGSLYLDDGESLNAQSTVFNFEYDGNKLTATGKFNYKTDSKIVQVILLGGGQRAAKSATTVQQDLNGPFTINL</sequence>
<evidence type="ECO:0000313" key="22">
    <source>
        <dbReference type="EMBL" id="CEJ93252.1"/>
    </source>
</evidence>
<evidence type="ECO:0000256" key="4">
    <source>
        <dbReference type="ARBA" id="ARBA00007806"/>
    </source>
</evidence>
<evidence type="ECO:0000256" key="8">
    <source>
        <dbReference type="ARBA" id="ARBA00022525"/>
    </source>
</evidence>
<dbReference type="InterPro" id="IPR048395">
    <property type="entry name" value="Glyco_hydro_31_C"/>
</dbReference>
<dbReference type="Pfam" id="PF01055">
    <property type="entry name" value="Glyco_hydro_31_2nd"/>
    <property type="match status" value="1"/>
</dbReference>
<evidence type="ECO:0000256" key="9">
    <source>
        <dbReference type="ARBA" id="ARBA00022729"/>
    </source>
</evidence>
<dbReference type="Pfam" id="PF21365">
    <property type="entry name" value="Glyco_hydro_31_3rd"/>
    <property type="match status" value="1"/>
</dbReference>
<comment type="function">
    <text evidence="16">Glucosidase involved in the degradation of cellulosic biomass. Has both alpha- and beta-glucosidase activity.</text>
</comment>
<evidence type="ECO:0000256" key="2">
    <source>
        <dbReference type="ARBA" id="ARBA00001657"/>
    </source>
</evidence>
<evidence type="ECO:0000256" key="15">
    <source>
        <dbReference type="ARBA" id="ARBA00023326"/>
    </source>
</evidence>
<dbReference type="SUPFAM" id="SSF51445">
    <property type="entry name" value="(Trans)glycosidases"/>
    <property type="match status" value="1"/>
</dbReference>
<proteinExistence type="inferred from homology"/>
<protein>
    <recommendedName>
        <fullName evidence="7">Probable alpha/beta-glucosidase agdC</fullName>
        <ecNumber evidence="5">3.2.1.20</ecNumber>
        <ecNumber evidence="6">3.2.1.21</ecNumber>
    </recommendedName>
</protein>
<keyword evidence="14" id="KW-0961">Cell wall biogenesis/degradation</keyword>
<gene>
    <name evidence="22" type="ORF">VHEMI08856</name>
</gene>
<dbReference type="InterPro" id="IPR017853">
    <property type="entry name" value="GH"/>
</dbReference>
<keyword evidence="13 17" id="KW-0326">Glycosidase</keyword>
<evidence type="ECO:0000256" key="3">
    <source>
        <dbReference type="ARBA" id="ARBA00004613"/>
    </source>
</evidence>
<evidence type="ECO:0000256" key="13">
    <source>
        <dbReference type="ARBA" id="ARBA00023295"/>
    </source>
</evidence>
<evidence type="ECO:0000256" key="7">
    <source>
        <dbReference type="ARBA" id="ARBA00014002"/>
    </source>
</evidence>
<feature type="domain" description="Glycosyl hydrolase family 31 C-terminal" evidence="21">
    <location>
        <begin position="701"/>
        <end position="789"/>
    </location>
</feature>
<keyword evidence="23" id="KW-1185">Reference proteome</keyword>
<evidence type="ECO:0000256" key="12">
    <source>
        <dbReference type="ARBA" id="ARBA00023277"/>
    </source>
</evidence>
<dbReference type="InterPro" id="IPR030458">
    <property type="entry name" value="Glyco_hydro_31_AS"/>
</dbReference>
<evidence type="ECO:0000256" key="5">
    <source>
        <dbReference type="ARBA" id="ARBA00012741"/>
    </source>
</evidence>
<dbReference type="PROSITE" id="PS00129">
    <property type="entry name" value="GLYCOSYL_HYDROL_F31_1"/>
    <property type="match status" value="1"/>
</dbReference>
<comment type="subcellular location">
    <subcellularLocation>
        <location evidence="3">Secreted</location>
    </subcellularLocation>
</comment>
<dbReference type="CDD" id="cd14752">
    <property type="entry name" value="GH31_N"/>
    <property type="match status" value="1"/>
</dbReference>
<feature type="chain" id="PRO_5001979875" description="Probable alpha/beta-glucosidase agdC" evidence="18">
    <location>
        <begin position="21"/>
        <end position="892"/>
    </location>
</feature>
<dbReference type="STRING" id="1531966.A0A0A1TQH4"/>
<dbReference type="GO" id="GO:0005576">
    <property type="term" value="C:extracellular region"/>
    <property type="evidence" value="ECO:0007669"/>
    <property type="project" value="UniProtKB-SubCell"/>
</dbReference>
<evidence type="ECO:0000256" key="17">
    <source>
        <dbReference type="RuleBase" id="RU361185"/>
    </source>
</evidence>
<name>A0A0A1TQH4_9HYPO</name>
<dbReference type="Proteomes" id="UP000039046">
    <property type="component" value="Unassembled WGS sequence"/>
</dbReference>
<dbReference type="GO" id="GO:0071555">
    <property type="term" value="P:cell wall organization"/>
    <property type="evidence" value="ECO:0007669"/>
    <property type="project" value="UniProtKB-KW"/>
</dbReference>
<dbReference type="EC" id="3.2.1.21" evidence="6"/>
<dbReference type="GO" id="GO:0030246">
    <property type="term" value="F:carbohydrate binding"/>
    <property type="evidence" value="ECO:0007669"/>
    <property type="project" value="InterPro"/>
</dbReference>
<evidence type="ECO:0000259" key="20">
    <source>
        <dbReference type="Pfam" id="PF13802"/>
    </source>
</evidence>
<feature type="domain" description="Glycoside hydrolase family 31 N-terminal" evidence="20">
    <location>
        <begin position="96"/>
        <end position="222"/>
    </location>
</feature>
<dbReference type="GO" id="GO:0004558">
    <property type="term" value="F:alpha-1,4-glucosidase activity"/>
    <property type="evidence" value="ECO:0007669"/>
    <property type="project" value="UniProtKB-EC"/>
</dbReference>
<reference evidence="22 23" key="1">
    <citation type="journal article" date="2015" name="Genome Announc.">
        <title>Draft Genome Sequence and Gene Annotation of the Entomopathogenic Fungus Verticillium hemipterigenum.</title>
        <authorList>
            <person name="Horn F."/>
            <person name="Habel A."/>
            <person name="Scharf D.H."/>
            <person name="Dworschak J."/>
            <person name="Brakhage A.A."/>
            <person name="Guthke R."/>
            <person name="Hertweck C."/>
            <person name="Linde J."/>
        </authorList>
    </citation>
    <scope>NUCLEOTIDE SEQUENCE [LARGE SCALE GENOMIC DNA]</scope>
</reference>
<evidence type="ECO:0000256" key="1">
    <source>
        <dbReference type="ARBA" id="ARBA00000448"/>
    </source>
</evidence>
<dbReference type="GO" id="GO:0008422">
    <property type="term" value="F:beta-glucosidase activity"/>
    <property type="evidence" value="ECO:0007669"/>
    <property type="project" value="UniProtKB-EC"/>
</dbReference>
<evidence type="ECO:0000313" key="23">
    <source>
        <dbReference type="Proteomes" id="UP000039046"/>
    </source>
</evidence>
<dbReference type="Gene3D" id="2.60.40.1180">
    <property type="entry name" value="Golgi alpha-mannosidase II"/>
    <property type="match status" value="2"/>
</dbReference>
<dbReference type="EMBL" id="CDHN01000005">
    <property type="protein sequence ID" value="CEJ93252.1"/>
    <property type="molecule type" value="Genomic_DNA"/>
</dbReference>
<evidence type="ECO:0000259" key="21">
    <source>
        <dbReference type="Pfam" id="PF21365"/>
    </source>
</evidence>
<dbReference type="InterPro" id="IPR025887">
    <property type="entry name" value="Glyco_hydro_31_N_dom"/>
</dbReference>
<dbReference type="Gene3D" id="3.20.20.80">
    <property type="entry name" value="Glycosidases"/>
    <property type="match status" value="2"/>
</dbReference>
<dbReference type="InterPro" id="IPR000322">
    <property type="entry name" value="Glyco_hydro_31_TIM"/>
</dbReference>
<feature type="domain" description="Glycoside hydrolase family 31 TIM barrel" evidence="19">
    <location>
        <begin position="273"/>
        <end position="693"/>
    </location>
</feature>
<evidence type="ECO:0000256" key="11">
    <source>
        <dbReference type="ARBA" id="ARBA00023180"/>
    </source>
</evidence>
<dbReference type="InterPro" id="IPR013780">
    <property type="entry name" value="Glyco_hydro_b"/>
</dbReference>
<organism evidence="22 23">
    <name type="scientific">[Torrubiella] hemipterigena</name>
    <dbReference type="NCBI Taxonomy" id="1531966"/>
    <lineage>
        <taxon>Eukaryota</taxon>
        <taxon>Fungi</taxon>
        <taxon>Dikarya</taxon>
        <taxon>Ascomycota</taxon>
        <taxon>Pezizomycotina</taxon>
        <taxon>Sordariomycetes</taxon>
        <taxon>Hypocreomycetidae</taxon>
        <taxon>Hypocreales</taxon>
        <taxon>Clavicipitaceae</taxon>
        <taxon>Clavicipitaceae incertae sedis</taxon>
        <taxon>'Torrubiella' clade</taxon>
    </lineage>
</organism>
<comment type="catalytic activity">
    <reaction evidence="2">
        <text>Hydrolysis of terminal, non-reducing (1-&gt;4)-linked alpha-D-glucose residues with release of alpha-D-glucose.</text>
        <dbReference type="EC" id="3.2.1.20"/>
    </reaction>
</comment>
<keyword evidence="10 17" id="KW-0378">Hydrolase</keyword>
<dbReference type="PANTHER" id="PTHR22762:SF67">
    <property type="entry name" value="ALPHA_BETA-GLUCOSIDASE AGDC-RELATED"/>
    <property type="match status" value="1"/>
</dbReference>
<accession>A0A0A1TQH4</accession>
<dbReference type="AlphaFoldDB" id="A0A0A1TQH4"/>
<dbReference type="InterPro" id="IPR011013">
    <property type="entry name" value="Gal_mutarotase_sf_dom"/>
</dbReference>
<evidence type="ECO:0000256" key="16">
    <source>
        <dbReference type="ARBA" id="ARBA00025512"/>
    </source>
</evidence>
<keyword evidence="9 18" id="KW-0732">Signal</keyword>
<dbReference type="SUPFAM" id="SSF74650">
    <property type="entry name" value="Galactose mutarotase-like"/>
    <property type="match status" value="1"/>
</dbReference>
<keyword evidence="15" id="KW-0624">Polysaccharide degradation</keyword>
<evidence type="ECO:0000259" key="19">
    <source>
        <dbReference type="Pfam" id="PF01055"/>
    </source>
</evidence>
<dbReference type="EC" id="3.2.1.20" evidence="5"/>
<dbReference type="Gene3D" id="2.60.40.1760">
    <property type="entry name" value="glycosyl hydrolase (family 31)"/>
    <property type="match status" value="1"/>
</dbReference>
<keyword evidence="11" id="KW-0325">Glycoprotein</keyword>
<dbReference type="PANTHER" id="PTHR22762">
    <property type="entry name" value="ALPHA-GLUCOSIDASE"/>
    <property type="match status" value="1"/>
</dbReference>
<comment type="similarity">
    <text evidence="4 17">Belongs to the glycosyl hydrolase 31 family.</text>
</comment>
<dbReference type="SUPFAM" id="SSF51011">
    <property type="entry name" value="Glycosyl hydrolase domain"/>
    <property type="match status" value="1"/>
</dbReference>
<comment type="catalytic activity">
    <reaction evidence="1">
        <text>Hydrolysis of terminal, non-reducing beta-D-glucosyl residues with release of beta-D-glucose.</text>
        <dbReference type="EC" id="3.2.1.21"/>
    </reaction>
</comment>
<dbReference type="OrthoDB" id="5839090at2759"/>
<dbReference type="CDD" id="cd06602">
    <property type="entry name" value="GH31_MGAM_SI_GAA"/>
    <property type="match status" value="1"/>
</dbReference>
<evidence type="ECO:0000256" key="6">
    <source>
        <dbReference type="ARBA" id="ARBA00012744"/>
    </source>
</evidence>
<keyword evidence="8" id="KW-0964">Secreted</keyword>
<feature type="signal peptide" evidence="18">
    <location>
        <begin position="1"/>
        <end position="20"/>
    </location>
</feature>